<organism evidence="2 3">
    <name type="scientific">Racocetra fulgida</name>
    <dbReference type="NCBI Taxonomy" id="60492"/>
    <lineage>
        <taxon>Eukaryota</taxon>
        <taxon>Fungi</taxon>
        <taxon>Fungi incertae sedis</taxon>
        <taxon>Mucoromycota</taxon>
        <taxon>Glomeromycotina</taxon>
        <taxon>Glomeromycetes</taxon>
        <taxon>Diversisporales</taxon>
        <taxon>Gigasporaceae</taxon>
        <taxon>Racocetra</taxon>
    </lineage>
</organism>
<feature type="compositionally biased region" description="Basic and acidic residues" evidence="1">
    <location>
        <begin position="71"/>
        <end position="93"/>
    </location>
</feature>
<dbReference type="OrthoDB" id="10355278at2759"/>
<sequence>MSVAENLVNNPEHVAPDGSQVAHVTQQSSTALEVDESTEKQTTIKEAVNDAINKTLDAVKETIDNIVGIKTDTDKKVDDSKTNGESKEDERKS</sequence>
<name>A0A9N9GX19_9GLOM</name>
<evidence type="ECO:0000313" key="2">
    <source>
        <dbReference type="EMBL" id="CAG8632896.1"/>
    </source>
</evidence>
<feature type="compositionally biased region" description="Polar residues" evidence="1">
    <location>
        <begin position="22"/>
        <end position="31"/>
    </location>
</feature>
<dbReference type="Proteomes" id="UP000789396">
    <property type="component" value="Unassembled WGS sequence"/>
</dbReference>
<protein>
    <submittedName>
        <fullName evidence="2">19604_t:CDS:1</fullName>
    </submittedName>
</protein>
<reference evidence="2" key="1">
    <citation type="submission" date="2021-06" db="EMBL/GenBank/DDBJ databases">
        <authorList>
            <person name="Kallberg Y."/>
            <person name="Tangrot J."/>
            <person name="Rosling A."/>
        </authorList>
    </citation>
    <scope>NUCLEOTIDE SEQUENCE</scope>
    <source>
        <strain evidence="2">IN212</strain>
    </source>
</reference>
<comment type="caution">
    <text evidence="2">The sequence shown here is derived from an EMBL/GenBank/DDBJ whole genome shotgun (WGS) entry which is preliminary data.</text>
</comment>
<gene>
    <name evidence="2" type="ORF">RFULGI_LOCUS7785</name>
</gene>
<feature type="region of interest" description="Disordered" evidence="1">
    <location>
        <begin position="1"/>
        <end position="41"/>
    </location>
</feature>
<evidence type="ECO:0000256" key="1">
    <source>
        <dbReference type="SAM" id="MobiDB-lite"/>
    </source>
</evidence>
<feature type="region of interest" description="Disordered" evidence="1">
    <location>
        <begin position="68"/>
        <end position="93"/>
    </location>
</feature>
<keyword evidence="3" id="KW-1185">Reference proteome</keyword>
<dbReference type="EMBL" id="CAJVPZ010011716">
    <property type="protein sequence ID" value="CAG8632896.1"/>
    <property type="molecule type" value="Genomic_DNA"/>
</dbReference>
<proteinExistence type="predicted"/>
<evidence type="ECO:0000313" key="3">
    <source>
        <dbReference type="Proteomes" id="UP000789396"/>
    </source>
</evidence>
<accession>A0A9N9GX19</accession>
<dbReference type="AlphaFoldDB" id="A0A9N9GX19"/>